<accession>A0ABS5TZS2</accession>
<evidence type="ECO:0000256" key="2">
    <source>
        <dbReference type="SAM" id="Phobius"/>
    </source>
</evidence>
<keyword evidence="2" id="KW-0812">Transmembrane</keyword>
<proteinExistence type="predicted"/>
<feature type="transmembrane region" description="Helical" evidence="2">
    <location>
        <begin position="102"/>
        <end position="123"/>
    </location>
</feature>
<dbReference type="EMBL" id="JAHBOH010000001">
    <property type="protein sequence ID" value="MBT0994650.1"/>
    <property type="molecule type" value="Genomic_DNA"/>
</dbReference>
<name>A0ABS5TZS2_9CELL</name>
<evidence type="ECO:0008006" key="5">
    <source>
        <dbReference type="Google" id="ProtNLM"/>
    </source>
</evidence>
<gene>
    <name evidence="3" type="ORF">KIN34_10155</name>
</gene>
<feature type="region of interest" description="Disordered" evidence="1">
    <location>
        <begin position="138"/>
        <end position="221"/>
    </location>
</feature>
<evidence type="ECO:0000313" key="3">
    <source>
        <dbReference type="EMBL" id="MBT0994650.1"/>
    </source>
</evidence>
<protein>
    <recommendedName>
        <fullName evidence="5">LysM domain-containing protein</fullName>
    </recommendedName>
</protein>
<keyword evidence="2" id="KW-1133">Transmembrane helix</keyword>
<keyword evidence="2" id="KW-0472">Membrane</keyword>
<keyword evidence="4" id="KW-1185">Reference proteome</keyword>
<evidence type="ECO:0000313" key="4">
    <source>
        <dbReference type="Proteomes" id="UP000722125"/>
    </source>
</evidence>
<reference evidence="3 4" key="1">
    <citation type="submission" date="2021-05" db="EMBL/GenBank/DDBJ databases">
        <title>Description of Cellulomonas sp. DKR-3 sp. nov.</title>
        <authorList>
            <person name="Dahal R.H."/>
            <person name="Chaudhary D.K."/>
        </authorList>
    </citation>
    <scope>NUCLEOTIDE SEQUENCE [LARGE SCALE GENOMIC DNA]</scope>
    <source>
        <strain evidence="3 4">DKR-3</strain>
    </source>
</reference>
<feature type="compositionally biased region" description="Acidic residues" evidence="1">
    <location>
        <begin position="179"/>
        <end position="189"/>
    </location>
</feature>
<feature type="compositionally biased region" description="Basic and acidic residues" evidence="1">
    <location>
        <begin position="158"/>
        <end position="178"/>
    </location>
</feature>
<dbReference type="InterPro" id="IPR018392">
    <property type="entry name" value="LysM"/>
</dbReference>
<feature type="transmembrane region" description="Helical" evidence="2">
    <location>
        <begin position="48"/>
        <end position="81"/>
    </location>
</feature>
<organism evidence="3 4">
    <name type="scientific">Cellulomonas fulva</name>
    <dbReference type="NCBI Taxonomy" id="2835530"/>
    <lineage>
        <taxon>Bacteria</taxon>
        <taxon>Bacillati</taxon>
        <taxon>Actinomycetota</taxon>
        <taxon>Actinomycetes</taxon>
        <taxon>Micrococcales</taxon>
        <taxon>Cellulomonadaceae</taxon>
        <taxon>Cellulomonas</taxon>
    </lineage>
</organism>
<dbReference type="InterPro" id="IPR036779">
    <property type="entry name" value="LysM_dom_sf"/>
</dbReference>
<comment type="caution">
    <text evidence="3">The sequence shown here is derived from an EMBL/GenBank/DDBJ whole genome shotgun (WGS) entry which is preliminary data.</text>
</comment>
<dbReference type="Proteomes" id="UP000722125">
    <property type="component" value="Unassembled WGS sequence"/>
</dbReference>
<sequence>MDRRRSRAQLAGGGLLLGGVAAAAGAAALGLAAVLPWRTAGAVQVDDVVVSAVAGLGAAVCAWLALSCALGTVCVAARVLGTGWRGGEAAVRRWAPHAVRRVVAGTVGAGVALGLAATGATAAPATSVERPAAVAVSTGLPAGDAPPLAWTVTAPGPDTRHEDGTHEHDTHQDGTHDDASDDREADGSDTAERVAHGADPASDRSGTGTAPRSGARDAQRTVVVRAGDSLWTIAAGELGRSATAAEVAAAWPAWYEANREVIGSDPDVIRAGQVLVAPRATR</sequence>
<dbReference type="CDD" id="cd00118">
    <property type="entry name" value="LysM"/>
    <property type="match status" value="1"/>
</dbReference>
<dbReference type="Gene3D" id="3.10.350.10">
    <property type="entry name" value="LysM domain"/>
    <property type="match status" value="1"/>
</dbReference>
<evidence type="ECO:0000256" key="1">
    <source>
        <dbReference type="SAM" id="MobiDB-lite"/>
    </source>
</evidence>
<dbReference type="RefSeq" id="WP_214349959.1">
    <property type="nucleotide sequence ID" value="NZ_JAHBOH010000001.1"/>
</dbReference>